<evidence type="ECO:0000313" key="3">
    <source>
        <dbReference type="Proteomes" id="UP000398389"/>
    </source>
</evidence>
<dbReference type="GeneID" id="43579015"/>
<accession>A0A5E8AYP0</accession>
<dbReference type="EMBL" id="CABVLU010000001">
    <property type="protein sequence ID" value="VVT43878.1"/>
    <property type="molecule type" value="Genomic_DNA"/>
</dbReference>
<dbReference type="Proteomes" id="UP000398389">
    <property type="component" value="Unassembled WGS sequence"/>
</dbReference>
<organism evidence="2 3">
    <name type="scientific">Magnusiomyces paraingens</name>
    <dbReference type="NCBI Taxonomy" id="2606893"/>
    <lineage>
        <taxon>Eukaryota</taxon>
        <taxon>Fungi</taxon>
        <taxon>Dikarya</taxon>
        <taxon>Ascomycota</taxon>
        <taxon>Saccharomycotina</taxon>
        <taxon>Dipodascomycetes</taxon>
        <taxon>Dipodascales</taxon>
        <taxon>Dipodascaceae</taxon>
        <taxon>Magnusiomyces</taxon>
    </lineage>
</organism>
<feature type="compositionally biased region" description="Basic and acidic residues" evidence="1">
    <location>
        <begin position="284"/>
        <end position="297"/>
    </location>
</feature>
<reference evidence="2 3" key="1">
    <citation type="submission" date="2019-09" db="EMBL/GenBank/DDBJ databases">
        <authorList>
            <person name="Brejova B."/>
        </authorList>
    </citation>
    <scope>NUCLEOTIDE SEQUENCE [LARGE SCALE GENOMIC DNA]</scope>
</reference>
<name>A0A5E8AYP0_9ASCO</name>
<evidence type="ECO:0000313" key="2">
    <source>
        <dbReference type="EMBL" id="VVT43878.1"/>
    </source>
</evidence>
<protein>
    <submittedName>
        <fullName evidence="2">Uncharacterized protein</fullName>
    </submittedName>
</protein>
<dbReference type="RefSeq" id="XP_031850806.1">
    <property type="nucleotide sequence ID" value="XM_031994915.1"/>
</dbReference>
<proteinExistence type="predicted"/>
<keyword evidence="3" id="KW-1185">Reference proteome</keyword>
<evidence type="ECO:0000256" key="1">
    <source>
        <dbReference type="SAM" id="MobiDB-lite"/>
    </source>
</evidence>
<feature type="region of interest" description="Disordered" evidence="1">
    <location>
        <begin position="267"/>
        <end position="297"/>
    </location>
</feature>
<sequence>MTEQLQVPQNTQRRKSSFDSIPIIGAHLRKKQAENITTPYLVRYMLLFSDFFRNYPTILTPYEIAYFIKIFHLPVKNTQITETQPTDSDYRKLTDIPQNELSKYFDAALLTLDDGKVLSAGQIRSLDPAAADTLGMFERRALREYLSTTPRVLSLLYAIFELDANDTFVRQFSRTSESETGVVFDVVLLQFLIDYVYKNARFAQEFIFPNAADLEDLQNYVRISPSARCFNLKGLVSTYGQVTQTRIDNDMAGNRRYETQYFELSSEEEESDSQSQQQLQVPSSDEKPRRNSDNADLNKLRKLSVSGTAVFVDGAFRKPQDVWRYI</sequence>
<gene>
    <name evidence="2" type="ORF">SAPINGB_P000191</name>
</gene>
<dbReference type="AlphaFoldDB" id="A0A5E8AYP0"/>